<dbReference type="PANTHER" id="PTHR16275">
    <property type="entry name" value="COILED-COIL DOMAIN-CONTAINING PROTEIN 40"/>
    <property type="match status" value="1"/>
</dbReference>
<protein>
    <submittedName>
        <fullName evidence="3">Coiled-coil domain containing 40</fullName>
    </submittedName>
</protein>
<feature type="coiled-coil region" evidence="1">
    <location>
        <begin position="476"/>
        <end position="552"/>
    </location>
</feature>
<feature type="coiled-coil region" evidence="1">
    <location>
        <begin position="167"/>
        <end position="210"/>
    </location>
</feature>
<feature type="coiled-coil region" evidence="1">
    <location>
        <begin position="599"/>
        <end position="647"/>
    </location>
</feature>
<evidence type="ECO:0000313" key="3">
    <source>
        <dbReference type="Ensembl" id="ENSBOBP00000017983.1"/>
    </source>
</evidence>
<dbReference type="Proteomes" id="UP000694567">
    <property type="component" value="Unplaced"/>
</dbReference>
<evidence type="ECO:0000256" key="2">
    <source>
        <dbReference type="SAM" id="MobiDB-lite"/>
    </source>
</evidence>
<dbReference type="InterPro" id="IPR037386">
    <property type="entry name" value="CCDC40"/>
</dbReference>
<dbReference type="AlphaFoldDB" id="A0A8C0IGC4"/>
<proteinExistence type="predicted"/>
<feature type="compositionally biased region" description="Basic and acidic residues" evidence="2">
    <location>
        <begin position="7"/>
        <end position="20"/>
    </location>
</feature>
<sequence>LTSEEECQQHGAEEQEISRSEETELVVLDPEHPLMRRFQAALKNYLTKQMEKVNLELQELRMATRKGRVQREELGVILYGAQQQLARLQMELEKSHERCSQAAAARRQLEEELEGLRLTYKKMCHNTDDERKKVSAMQTQAENLALHLFYMQNMDEDMHHNILLMKQSTKKAEAEKVQAEVEKKKQDLLLDRLTRKAHELQEQIALFEAQFVAQAEDTKVTRQAVNEACTEVQAINMEKKRLMNHWNSSLAGMKQRDEAYIAAQELLRHDLRSLEMDIHGCRKSIRKEEEKNELLVTVLSRSENDANTTKKLLAQCLSQQEALKAESGTYTRVLHETEQALSRTKMKGTDANAQLENEIMAKVQDQMVSSKATKHFSQLAARLRRRKTDLELHFSKAENDTAQVILNAAHTSCRLTILQKTLCELDKEIKNVHDLISHSESEIAKCSVLTESKRRVISQYNKRLETILSQQGGQELGPLEIEINKLTKEIEECNSEVMTLQTYWLNQQKELVKLTHEREEQRASLDMLKKQITVMQQKKVRTENKIQQETKEQKDIEHHMKNMSNDLIKLNVLINKNNSSCEELRHGNMITENEFVHSLKAAEKESVEMQERHSQLSEEKDRLLNSLLEAEHQIMLWEKKIQLAREMRAAVDSETGRGEVQAMRTEIHRMQVRYGQLMKQQEKMIRDMEASVSRREAIAVRGEGQNQTDKKRITKRDFHRGKEELRKKISETQKNTQGCNKTLLELESTQASLSAAFSEKQQELLRLQAECHGLDSDAERLRDEKQWNLLEIVAYQTRQKHLQALKEGKYAPLCRTEQAWRNKQQELRARLRTIAAITRRAQQEHP</sequence>
<dbReference type="GO" id="GO:0005929">
    <property type="term" value="C:cilium"/>
    <property type="evidence" value="ECO:0007669"/>
    <property type="project" value="TreeGrafter"/>
</dbReference>
<evidence type="ECO:0000313" key="4">
    <source>
        <dbReference type="Proteomes" id="UP000694567"/>
    </source>
</evidence>
<accession>A0A8C0IGC4</accession>
<dbReference type="GO" id="GO:0035082">
    <property type="term" value="P:axoneme assembly"/>
    <property type="evidence" value="ECO:0007669"/>
    <property type="project" value="InterPro"/>
</dbReference>
<dbReference type="Ensembl" id="ENSBOBT00000018387.1">
    <property type="protein sequence ID" value="ENSBOBP00000017983.1"/>
    <property type="gene ID" value="ENSBOBG00000011145.1"/>
</dbReference>
<dbReference type="Pfam" id="PF08647">
    <property type="entry name" value="BRE1"/>
    <property type="match status" value="1"/>
</dbReference>
<feature type="region of interest" description="Disordered" evidence="2">
    <location>
        <begin position="1"/>
        <end position="20"/>
    </location>
</feature>
<dbReference type="GO" id="GO:0001947">
    <property type="term" value="P:heart looping"/>
    <property type="evidence" value="ECO:0007669"/>
    <property type="project" value="TreeGrafter"/>
</dbReference>
<dbReference type="PANTHER" id="PTHR16275:SF8">
    <property type="entry name" value="COILED-COIL DOMAIN-CONTAINING PROTEIN 40"/>
    <property type="match status" value="1"/>
</dbReference>
<reference evidence="3" key="1">
    <citation type="submission" date="2025-08" db="UniProtKB">
        <authorList>
            <consortium name="Ensembl"/>
        </authorList>
    </citation>
    <scope>IDENTIFICATION</scope>
</reference>
<dbReference type="GO" id="GO:0005576">
    <property type="term" value="C:extracellular region"/>
    <property type="evidence" value="ECO:0007669"/>
    <property type="project" value="GOC"/>
</dbReference>
<dbReference type="GO" id="GO:0060287">
    <property type="term" value="P:epithelial cilium movement involved in determination of left/right asymmetry"/>
    <property type="evidence" value="ECO:0007669"/>
    <property type="project" value="TreeGrafter"/>
</dbReference>
<feature type="coiled-coil region" evidence="1">
    <location>
        <begin position="43"/>
        <end position="126"/>
    </location>
</feature>
<dbReference type="GO" id="GO:0005737">
    <property type="term" value="C:cytoplasm"/>
    <property type="evidence" value="ECO:0007669"/>
    <property type="project" value="TreeGrafter"/>
</dbReference>
<reference evidence="3" key="2">
    <citation type="submission" date="2025-09" db="UniProtKB">
        <authorList>
            <consortium name="Ensembl"/>
        </authorList>
    </citation>
    <scope>IDENTIFICATION</scope>
</reference>
<keyword evidence="1" id="KW-0175">Coiled coil</keyword>
<keyword evidence="4" id="KW-1185">Reference proteome</keyword>
<evidence type="ECO:0000256" key="1">
    <source>
        <dbReference type="SAM" id="Coils"/>
    </source>
</evidence>
<organism evidence="3 4">
    <name type="scientific">Bubo bubo</name>
    <name type="common">Eurasian eagle-owl</name>
    <name type="synonym">Strix bubo</name>
    <dbReference type="NCBI Taxonomy" id="30461"/>
    <lineage>
        <taxon>Eukaryota</taxon>
        <taxon>Metazoa</taxon>
        <taxon>Chordata</taxon>
        <taxon>Craniata</taxon>
        <taxon>Vertebrata</taxon>
        <taxon>Euteleostomi</taxon>
        <taxon>Archelosauria</taxon>
        <taxon>Archosauria</taxon>
        <taxon>Dinosauria</taxon>
        <taxon>Saurischia</taxon>
        <taxon>Theropoda</taxon>
        <taxon>Coelurosauria</taxon>
        <taxon>Aves</taxon>
        <taxon>Neognathae</taxon>
        <taxon>Neoaves</taxon>
        <taxon>Telluraves</taxon>
        <taxon>Strigiformes</taxon>
        <taxon>Strigidae</taxon>
        <taxon>Bubo</taxon>
    </lineage>
</organism>
<name>A0A8C0IGC4_BUBBB</name>